<accession>A0A1M4SIA9</accession>
<dbReference type="Proteomes" id="UP000184196">
    <property type="component" value="Unassembled WGS sequence"/>
</dbReference>
<dbReference type="Pfam" id="PF00512">
    <property type="entry name" value="HisKA"/>
    <property type="match status" value="1"/>
</dbReference>
<feature type="transmembrane region" description="Helical" evidence="9">
    <location>
        <begin position="12"/>
        <end position="31"/>
    </location>
</feature>
<evidence type="ECO:0000256" key="3">
    <source>
        <dbReference type="ARBA" id="ARBA00022553"/>
    </source>
</evidence>
<keyword evidence="9" id="KW-1133">Transmembrane helix</keyword>
<dbReference type="GO" id="GO:0005524">
    <property type="term" value="F:ATP binding"/>
    <property type="evidence" value="ECO:0007669"/>
    <property type="project" value="UniProtKB-KW"/>
</dbReference>
<dbReference type="Gene3D" id="3.30.565.10">
    <property type="entry name" value="Histidine kinase-like ATPase, C-terminal domain"/>
    <property type="match status" value="1"/>
</dbReference>
<keyword evidence="5" id="KW-0547">Nucleotide-binding</keyword>
<dbReference type="SUPFAM" id="SSF55874">
    <property type="entry name" value="ATPase domain of HSP90 chaperone/DNA topoisomerase II/histidine kinase"/>
    <property type="match status" value="1"/>
</dbReference>
<evidence type="ECO:0000256" key="2">
    <source>
        <dbReference type="ARBA" id="ARBA00012438"/>
    </source>
</evidence>
<keyword evidence="7" id="KW-0067">ATP-binding</keyword>
<evidence type="ECO:0000256" key="6">
    <source>
        <dbReference type="ARBA" id="ARBA00022777"/>
    </source>
</evidence>
<comment type="catalytic activity">
    <reaction evidence="1">
        <text>ATP + protein L-histidine = ADP + protein N-phospho-L-histidine.</text>
        <dbReference type="EC" id="2.7.13.3"/>
    </reaction>
</comment>
<dbReference type="InterPro" id="IPR003661">
    <property type="entry name" value="HisK_dim/P_dom"/>
</dbReference>
<keyword evidence="3" id="KW-0597">Phosphoprotein</keyword>
<evidence type="ECO:0000256" key="9">
    <source>
        <dbReference type="SAM" id="Phobius"/>
    </source>
</evidence>
<keyword evidence="8" id="KW-0902">Two-component regulatory system</keyword>
<dbReference type="PRINTS" id="PR00344">
    <property type="entry name" value="BCTRLSENSOR"/>
</dbReference>
<dbReference type="EC" id="2.7.13.3" evidence="2"/>
<evidence type="ECO:0000256" key="4">
    <source>
        <dbReference type="ARBA" id="ARBA00022679"/>
    </source>
</evidence>
<dbReference type="SMART" id="SM00388">
    <property type="entry name" value="HisKA"/>
    <property type="match status" value="1"/>
</dbReference>
<dbReference type="OrthoDB" id="9764522at2"/>
<evidence type="ECO:0000313" key="12">
    <source>
        <dbReference type="Proteomes" id="UP000184196"/>
    </source>
</evidence>
<dbReference type="SMART" id="SM00387">
    <property type="entry name" value="HATPase_c"/>
    <property type="match status" value="1"/>
</dbReference>
<reference evidence="12" key="1">
    <citation type="submission" date="2016-11" db="EMBL/GenBank/DDBJ databases">
        <authorList>
            <person name="Varghese N."/>
            <person name="Submissions S."/>
        </authorList>
    </citation>
    <scope>NUCLEOTIDE SEQUENCE [LARGE SCALE GENOMIC DNA]</scope>
    <source>
        <strain evidence="12">DSM 11792</strain>
    </source>
</reference>
<dbReference type="AlphaFoldDB" id="A0A1M4SIA9"/>
<dbReference type="InterPro" id="IPR003594">
    <property type="entry name" value="HATPase_dom"/>
</dbReference>
<dbReference type="Gene3D" id="1.10.287.130">
    <property type="match status" value="1"/>
</dbReference>
<evidence type="ECO:0000256" key="5">
    <source>
        <dbReference type="ARBA" id="ARBA00022741"/>
    </source>
</evidence>
<dbReference type="InterPro" id="IPR036890">
    <property type="entry name" value="HATPase_C_sf"/>
</dbReference>
<dbReference type="PANTHER" id="PTHR43065">
    <property type="entry name" value="SENSOR HISTIDINE KINASE"/>
    <property type="match status" value="1"/>
</dbReference>
<evidence type="ECO:0000256" key="1">
    <source>
        <dbReference type="ARBA" id="ARBA00000085"/>
    </source>
</evidence>
<dbReference type="InterPro" id="IPR004358">
    <property type="entry name" value="Sig_transdc_His_kin-like_C"/>
</dbReference>
<dbReference type="SUPFAM" id="SSF47384">
    <property type="entry name" value="Homodimeric domain of signal transducing histidine kinase"/>
    <property type="match status" value="1"/>
</dbReference>
<feature type="transmembrane region" description="Helical" evidence="9">
    <location>
        <begin position="193"/>
        <end position="216"/>
    </location>
</feature>
<dbReference type="InterPro" id="IPR036097">
    <property type="entry name" value="HisK_dim/P_sf"/>
</dbReference>
<organism evidence="11 12">
    <name type="scientific">Desulfofundulus australicus DSM 11792</name>
    <dbReference type="NCBI Taxonomy" id="1121425"/>
    <lineage>
        <taxon>Bacteria</taxon>
        <taxon>Bacillati</taxon>
        <taxon>Bacillota</taxon>
        <taxon>Clostridia</taxon>
        <taxon>Eubacteriales</taxon>
        <taxon>Peptococcaceae</taxon>
        <taxon>Desulfofundulus</taxon>
    </lineage>
</organism>
<protein>
    <recommendedName>
        <fullName evidence="2">histidine kinase</fullName>
        <ecNumber evidence="2">2.7.13.3</ecNumber>
    </recommendedName>
</protein>
<keyword evidence="12" id="KW-1185">Reference proteome</keyword>
<feature type="domain" description="Histidine kinase" evidence="10">
    <location>
        <begin position="280"/>
        <end position="487"/>
    </location>
</feature>
<dbReference type="RefSeq" id="WP_073162417.1">
    <property type="nucleotide sequence ID" value="NZ_FQUW01000004.1"/>
</dbReference>
<dbReference type="EMBL" id="FQUW01000004">
    <property type="protein sequence ID" value="SHE31945.1"/>
    <property type="molecule type" value="Genomic_DNA"/>
</dbReference>
<gene>
    <name evidence="11" type="ORF">SAMN02745218_00133</name>
</gene>
<keyword evidence="9" id="KW-0472">Membrane</keyword>
<keyword evidence="4" id="KW-0808">Transferase</keyword>
<evidence type="ECO:0000313" key="11">
    <source>
        <dbReference type="EMBL" id="SHE31945.1"/>
    </source>
</evidence>
<keyword evidence="6 11" id="KW-0418">Kinase</keyword>
<dbReference type="CDD" id="cd00082">
    <property type="entry name" value="HisKA"/>
    <property type="match status" value="1"/>
</dbReference>
<dbReference type="PROSITE" id="PS50109">
    <property type="entry name" value="HIS_KIN"/>
    <property type="match status" value="1"/>
</dbReference>
<evidence type="ECO:0000259" key="10">
    <source>
        <dbReference type="PROSITE" id="PS50109"/>
    </source>
</evidence>
<proteinExistence type="predicted"/>
<dbReference type="InterPro" id="IPR005467">
    <property type="entry name" value="His_kinase_dom"/>
</dbReference>
<dbReference type="Pfam" id="PF02518">
    <property type="entry name" value="HATPase_c"/>
    <property type="match status" value="1"/>
</dbReference>
<sequence>MAFYHRLRYQIMLLTIVLAVVPLLAASYFMIRQASRGILQEKEWWLFGAARELDAALPAGFDELLAQEGLTAADRQAKIRALNRALAGITDEVAAAYPGVGVGYYSLDLDAIITYGPSSQYQDKVGLSIGPDHEGRRVMATGEPRVQIANLVRGDIVNAMIPIKRDGRVIGYIWANVFTADVRNQVALMLRPFYIVLLLALLVAVGGAVVLSGNLARKVEMIKEGLVRLEREPSFRFNPMSGEVGEIVGAINRMVDTRQALQEQVSRMERLAAVGELAAGLAHEIRNPLTGISGFAQCLARALPPGEELHQQAEIIISEVIRIERIIQELLSFARPRDGRVLPMDVNQLVEETAVLISPRAQKAGVEVKLFLAPDLPEIYGDSQQLKQVFLNLCLNAVQAMERGGRLTITTRREGSHVQAIFADTGCGIDPGQVKKIFDPFFTTRVKGTGLGLPVSQRIVEKHGGSIRVESRPGEGSTFTVFLPVDFNRPGV</sequence>
<name>A0A1M4SIA9_9FIRM</name>
<keyword evidence="9" id="KW-0812">Transmembrane</keyword>
<dbReference type="PANTHER" id="PTHR43065:SF10">
    <property type="entry name" value="PEROXIDE STRESS-ACTIVATED HISTIDINE KINASE MAK3"/>
    <property type="match status" value="1"/>
</dbReference>
<evidence type="ECO:0000256" key="7">
    <source>
        <dbReference type="ARBA" id="ARBA00022840"/>
    </source>
</evidence>
<dbReference type="GO" id="GO:0000155">
    <property type="term" value="F:phosphorelay sensor kinase activity"/>
    <property type="evidence" value="ECO:0007669"/>
    <property type="project" value="InterPro"/>
</dbReference>
<evidence type="ECO:0000256" key="8">
    <source>
        <dbReference type="ARBA" id="ARBA00023012"/>
    </source>
</evidence>